<evidence type="ECO:0000256" key="3">
    <source>
        <dbReference type="ARBA" id="ARBA00003976"/>
    </source>
</evidence>
<keyword evidence="9 12" id="KW-0863">Zinc-finger</keyword>
<dbReference type="Gene3D" id="3.30.40.10">
    <property type="entry name" value="Zinc/RING finger domain, C3HC4 (zinc finger)"/>
    <property type="match status" value="1"/>
</dbReference>
<dbReference type="SUPFAM" id="SSF57850">
    <property type="entry name" value="RING/U-box"/>
    <property type="match status" value="2"/>
</dbReference>
<feature type="domain" description="RING-type" evidence="15">
    <location>
        <begin position="299"/>
        <end position="522"/>
    </location>
</feature>
<dbReference type="InterPro" id="IPR002867">
    <property type="entry name" value="IBR_dom"/>
</dbReference>
<dbReference type="PANTHER" id="PTHR11685">
    <property type="entry name" value="RBR FAMILY RING FINGER AND IBR DOMAIN-CONTAINING"/>
    <property type="match status" value="1"/>
</dbReference>
<organism evidence="16 17">
    <name type="scientific">Ceratopteris richardii</name>
    <name type="common">Triangle waterfern</name>
    <dbReference type="NCBI Taxonomy" id="49495"/>
    <lineage>
        <taxon>Eukaryota</taxon>
        <taxon>Viridiplantae</taxon>
        <taxon>Streptophyta</taxon>
        <taxon>Embryophyta</taxon>
        <taxon>Tracheophyta</taxon>
        <taxon>Polypodiopsida</taxon>
        <taxon>Polypodiidae</taxon>
        <taxon>Polypodiales</taxon>
        <taxon>Pteridineae</taxon>
        <taxon>Pteridaceae</taxon>
        <taxon>Parkerioideae</taxon>
        <taxon>Ceratopteris</taxon>
    </lineage>
</organism>
<dbReference type="PROSITE" id="PS50103">
    <property type="entry name" value="ZF_C3H1"/>
    <property type="match status" value="1"/>
</dbReference>
<evidence type="ECO:0000259" key="13">
    <source>
        <dbReference type="PROSITE" id="PS50089"/>
    </source>
</evidence>
<evidence type="ECO:0000256" key="8">
    <source>
        <dbReference type="ARBA" id="ARBA00022737"/>
    </source>
</evidence>
<dbReference type="InterPro" id="IPR018957">
    <property type="entry name" value="Znf_C3HC4_RING-type"/>
</dbReference>
<dbReference type="CDD" id="cd22584">
    <property type="entry name" value="Rcat_RBR_unk"/>
    <property type="match status" value="1"/>
</dbReference>
<keyword evidence="10" id="KW-0833">Ubl conjugation pathway</keyword>
<dbReference type="EC" id="2.3.2.31" evidence="5"/>
<dbReference type="InterPro" id="IPR031127">
    <property type="entry name" value="E3_UB_ligase_RBR"/>
</dbReference>
<keyword evidence="17" id="KW-1185">Reference proteome</keyword>
<dbReference type="Pfam" id="PF01485">
    <property type="entry name" value="IBR"/>
    <property type="match status" value="2"/>
</dbReference>
<dbReference type="SUPFAM" id="SSF53098">
    <property type="entry name" value="Ribonuclease H-like"/>
    <property type="match status" value="1"/>
</dbReference>
<evidence type="ECO:0000313" key="17">
    <source>
        <dbReference type="Proteomes" id="UP000825935"/>
    </source>
</evidence>
<dbReference type="InterPro" id="IPR036855">
    <property type="entry name" value="Znf_CCCH_sf"/>
</dbReference>
<evidence type="ECO:0000256" key="10">
    <source>
        <dbReference type="ARBA" id="ARBA00022786"/>
    </source>
</evidence>
<dbReference type="InterPro" id="IPR036397">
    <property type="entry name" value="RNaseH_sf"/>
</dbReference>
<feature type="domain" description="C3H1-type" evidence="14">
    <location>
        <begin position="579"/>
        <end position="605"/>
    </location>
</feature>
<dbReference type="FunFam" id="3.30.40.10:FF:000230">
    <property type="entry name" value="RBR-type E3 ubiquitin transferase"/>
    <property type="match status" value="1"/>
</dbReference>
<dbReference type="InterPro" id="IPR012337">
    <property type="entry name" value="RNaseH-like_sf"/>
</dbReference>
<dbReference type="FunFam" id="1.20.120.1750:FF:000019">
    <property type="entry name" value="RBR-type E3 ubiquitin transferase"/>
    <property type="match status" value="1"/>
</dbReference>
<evidence type="ECO:0000256" key="11">
    <source>
        <dbReference type="ARBA" id="ARBA00022833"/>
    </source>
</evidence>
<dbReference type="GO" id="GO:0003676">
    <property type="term" value="F:nucleic acid binding"/>
    <property type="evidence" value="ECO:0007669"/>
    <property type="project" value="InterPro"/>
</dbReference>
<keyword evidence="7 12" id="KW-0479">Metal-binding</keyword>
<dbReference type="InterPro" id="IPR001841">
    <property type="entry name" value="Znf_RING"/>
</dbReference>
<evidence type="ECO:0000259" key="15">
    <source>
        <dbReference type="PROSITE" id="PS51873"/>
    </source>
</evidence>
<dbReference type="InterPro" id="IPR044066">
    <property type="entry name" value="TRIAD_supradom"/>
</dbReference>
<dbReference type="GO" id="GO:0016567">
    <property type="term" value="P:protein ubiquitination"/>
    <property type="evidence" value="ECO:0007669"/>
    <property type="project" value="InterPro"/>
</dbReference>
<dbReference type="SMART" id="SM00647">
    <property type="entry name" value="IBR"/>
    <property type="match status" value="2"/>
</dbReference>
<accession>A0A8T2VQ02</accession>
<dbReference type="PROSITE" id="PS00518">
    <property type="entry name" value="ZF_RING_1"/>
    <property type="match status" value="1"/>
</dbReference>
<evidence type="ECO:0000256" key="7">
    <source>
        <dbReference type="ARBA" id="ARBA00022723"/>
    </source>
</evidence>
<evidence type="ECO:0000256" key="6">
    <source>
        <dbReference type="ARBA" id="ARBA00022679"/>
    </source>
</evidence>
<keyword evidence="11 12" id="KW-0862">Zinc</keyword>
<dbReference type="GO" id="GO:0061630">
    <property type="term" value="F:ubiquitin protein ligase activity"/>
    <property type="evidence" value="ECO:0007669"/>
    <property type="project" value="UniProtKB-EC"/>
</dbReference>
<name>A0A8T2VQ02_CERRI</name>
<dbReference type="SUPFAM" id="SSF90229">
    <property type="entry name" value="CCCH zinc finger"/>
    <property type="match status" value="1"/>
</dbReference>
<keyword evidence="6" id="KW-0808">Transferase</keyword>
<feature type="domain" description="RING-type" evidence="13">
    <location>
        <begin position="303"/>
        <end position="348"/>
    </location>
</feature>
<dbReference type="OMA" id="CLQDTDM"/>
<dbReference type="Gene3D" id="1.20.120.1750">
    <property type="match status" value="1"/>
</dbReference>
<dbReference type="AlphaFoldDB" id="A0A8T2VQ02"/>
<evidence type="ECO:0000256" key="9">
    <source>
        <dbReference type="ARBA" id="ARBA00022771"/>
    </source>
</evidence>
<dbReference type="EMBL" id="CM035406">
    <property type="protein sequence ID" value="KAH7446529.1"/>
    <property type="molecule type" value="Genomic_DNA"/>
</dbReference>
<dbReference type="InterPro" id="IPR000571">
    <property type="entry name" value="Znf_CCCH"/>
</dbReference>
<dbReference type="InterPro" id="IPR013083">
    <property type="entry name" value="Znf_RING/FYVE/PHD"/>
</dbReference>
<sequence length="610" mass="70055">MAYARIGAMSVHTDDDDDHEACGWQASELNLAKLAQTDFEFAYRLQLEEALQASKGGHQGPSEVVYNIPSPEDRSLAFSFQTLELSKSQQQASDLRHTILETERLQRELLLRDHDAKFAQAIYDADDKYWDEYGDHMENPFKPEYKDEDLPTFKVYVASVVSASVFPAHAAVGAVIMDDRNIVVTEIKKPLDSGVSKAAADYMSLIAGLEALIAMGMQKVDAFTDSVVVFNQVTRRWRVHKRLYLLYQQVMELAQSFKQFHLNVVPLNENSHALRLARGARNFQPSSEDTEEALEAAEMDKFCPICLEKKKKNEMLEVSGCHHGFCRVCVIQHMEVKIQAGQVPVRCPHVNCTQTFSLSECQSILSQKWTDILNKRLIEINMPESERVYCPFPKCSALMNRKDLVSNHDGASSSSSFSQSLAPSRCMECFRLFCMDCRVLWHTNMTCREYQQLPLHLRNAQDAKLQQLAMKQRWQRCGKCSRMIELAEGCYHMTCWCGYQFCYLCGEPWKNDKQSCKCRLWDEDYLLEGPLTESDSDEWEGSVDGSDDLAADYEDWQDLVDLNTRVLVDTRIPIIHDRYYKTKLCRYWERGCYMGEDCRFAHGEAELRGI</sequence>
<gene>
    <name evidence="16" type="ORF">KP509_01G060900</name>
</gene>
<feature type="zinc finger region" description="C3H1-type" evidence="12">
    <location>
        <begin position="579"/>
        <end position="605"/>
    </location>
</feature>
<reference evidence="16" key="1">
    <citation type="submission" date="2021-08" db="EMBL/GenBank/DDBJ databases">
        <title>WGS assembly of Ceratopteris richardii.</title>
        <authorList>
            <person name="Marchant D.B."/>
            <person name="Chen G."/>
            <person name="Jenkins J."/>
            <person name="Shu S."/>
            <person name="Leebens-Mack J."/>
            <person name="Grimwood J."/>
            <person name="Schmutz J."/>
            <person name="Soltis P."/>
            <person name="Soltis D."/>
            <person name="Chen Z.-H."/>
        </authorList>
    </citation>
    <scope>NUCLEOTIDE SEQUENCE</scope>
    <source>
        <strain evidence="16">Whitten #5841</strain>
        <tissue evidence="16">Leaf</tissue>
    </source>
</reference>
<proteinExistence type="inferred from homology"/>
<comment type="catalytic activity">
    <reaction evidence="1">
        <text>[E2 ubiquitin-conjugating enzyme]-S-ubiquitinyl-L-cysteine + [acceptor protein]-L-lysine = [E2 ubiquitin-conjugating enzyme]-L-cysteine + [acceptor protein]-N(6)-ubiquitinyl-L-lysine.</text>
        <dbReference type="EC" id="2.3.2.31"/>
    </reaction>
</comment>
<dbReference type="PROSITE" id="PS51873">
    <property type="entry name" value="TRIAD"/>
    <property type="match status" value="1"/>
</dbReference>
<dbReference type="SMART" id="SM00184">
    <property type="entry name" value="RING"/>
    <property type="match status" value="1"/>
</dbReference>
<comment type="cofactor">
    <cofactor evidence="2">
        <name>Zn(2+)</name>
        <dbReference type="ChEBI" id="CHEBI:29105"/>
    </cofactor>
</comment>
<dbReference type="Pfam" id="PF00097">
    <property type="entry name" value="zf-C3HC4"/>
    <property type="match status" value="1"/>
</dbReference>
<dbReference type="InterPro" id="IPR017907">
    <property type="entry name" value="Znf_RING_CS"/>
</dbReference>
<dbReference type="GO" id="GO:0004523">
    <property type="term" value="F:RNA-DNA hybrid ribonuclease activity"/>
    <property type="evidence" value="ECO:0007669"/>
    <property type="project" value="InterPro"/>
</dbReference>
<keyword evidence="8" id="KW-0677">Repeat</keyword>
<evidence type="ECO:0000256" key="2">
    <source>
        <dbReference type="ARBA" id="ARBA00001947"/>
    </source>
</evidence>
<comment type="function">
    <text evidence="3">Might act as an E3 ubiquitin-protein ligase, or as part of E3 complex, which accepts ubiquitin from specific E2 ubiquitin-conjugating enzymes and then transfers it to substrates.</text>
</comment>
<evidence type="ECO:0000259" key="14">
    <source>
        <dbReference type="PROSITE" id="PS50103"/>
    </source>
</evidence>
<comment type="caution">
    <text evidence="16">The sequence shown here is derived from an EMBL/GenBank/DDBJ whole genome shotgun (WGS) entry which is preliminary data.</text>
</comment>
<dbReference type="CDD" id="cd22582">
    <property type="entry name" value="BRcat_RBR_unk"/>
    <property type="match status" value="1"/>
</dbReference>
<evidence type="ECO:0000313" key="16">
    <source>
        <dbReference type="EMBL" id="KAH7446529.1"/>
    </source>
</evidence>
<dbReference type="GO" id="GO:0008270">
    <property type="term" value="F:zinc ion binding"/>
    <property type="evidence" value="ECO:0007669"/>
    <property type="project" value="UniProtKB-KW"/>
</dbReference>
<dbReference type="Pfam" id="PF13456">
    <property type="entry name" value="RVT_3"/>
    <property type="match status" value="1"/>
</dbReference>
<dbReference type="PROSITE" id="PS50089">
    <property type="entry name" value="ZF_RING_2"/>
    <property type="match status" value="1"/>
</dbReference>
<dbReference type="Gene3D" id="4.10.1000.10">
    <property type="entry name" value="Zinc finger, CCCH-type"/>
    <property type="match status" value="1"/>
</dbReference>
<protein>
    <recommendedName>
        <fullName evidence="5">RBR-type E3 ubiquitin transferase</fullName>
        <ecNumber evidence="5">2.3.2.31</ecNumber>
    </recommendedName>
</protein>
<evidence type="ECO:0000256" key="12">
    <source>
        <dbReference type="PROSITE-ProRule" id="PRU00723"/>
    </source>
</evidence>
<evidence type="ECO:0000256" key="1">
    <source>
        <dbReference type="ARBA" id="ARBA00001798"/>
    </source>
</evidence>
<dbReference type="InterPro" id="IPR002156">
    <property type="entry name" value="RNaseH_domain"/>
</dbReference>
<dbReference type="Proteomes" id="UP000825935">
    <property type="component" value="Chromosome 1"/>
</dbReference>
<evidence type="ECO:0000256" key="5">
    <source>
        <dbReference type="ARBA" id="ARBA00012251"/>
    </source>
</evidence>
<dbReference type="Gene3D" id="3.30.420.10">
    <property type="entry name" value="Ribonuclease H-like superfamily/Ribonuclease H"/>
    <property type="match status" value="1"/>
</dbReference>
<comment type="similarity">
    <text evidence="4">Belongs to the RBR family. Ariadne subfamily.</text>
</comment>
<evidence type="ECO:0000256" key="4">
    <source>
        <dbReference type="ARBA" id="ARBA00005884"/>
    </source>
</evidence>
<dbReference type="OrthoDB" id="10009520at2759"/>